<dbReference type="PROSITE" id="PS51257">
    <property type="entry name" value="PROKAR_LIPOPROTEIN"/>
    <property type="match status" value="1"/>
</dbReference>
<gene>
    <name evidence="5" type="ORF">R7226_09905</name>
</gene>
<evidence type="ECO:0000313" key="6">
    <source>
        <dbReference type="Proteomes" id="UP001284601"/>
    </source>
</evidence>
<dbReference type="Proteomes" id="UP001284601">
    <property type="component" value="Unassembled WGS sequence"/>
</dbReference>
<dbReference type="RefSeq" id="WP_318596944.1">
    <property type="nucleotide sequence ID" value="NZ_JAWSTH010000020.1"/>
</dbReference>
<dbReference type="EMBL" id="JAWSTH010000020">
    <property type="protein sequence ID" value="MDW5594650.1"/>
    <property type="molecule type" value="Genomic_DNA"/>
</dbReference>
<feature type="chain" id="PRO_5046511438" evidence="2">
    <location>
        <begin position="23"/>
        <end position="296"/>
    </location>
</feature>
<keyword evidence="1 2" id="KW-0732">Signal</keyword>
<dbReference type="CDD" id="cd13530">
    <property type="entry name" value="PBP2_peptides_like"/>
    <property type="match status" value="1"/>
</dbReference>
<evidence type="ECO:0000256" key="2">
    <source>
        <dbReference type="SAM" id="SignalP"/>
    </source>
</evidence>
<feature type="domain" description="Solute-binding protein family 3/N-terminal" evidence="3">
    <location>
        <begin position="62"/>
        <end position="289"/>
    </location>
</feature>
<dbReference type="PANTHER" id="PTHR35936:SF17">
    <property type="entry name" value="ARGININE-BINDING EXTRACELLULAR PROTEIN ARTP"/>
    <property type="match status" value="1"/>
</dbReference>
<comment type="caution">
    <text evidence="5">The sequence shown here is derived from an EMBL/GenBank/DDBJ whole genome shotgun (WGS) entry which is preliminary data.</text>
</comment>
<reference evidence="5 6" key="2">
    <citation type="submission" date="2023-10" db="EMBL/GenBank/DDBJ databases">
        <authorList>
            <person name="Han X.F."/>
        </authorList>
    </citation>
    <scope>NUCLEOTIDE SEQUENCE [LARGE SCALE GENOMIC DNA]</scope>
    <source>
        <strain evidence="5 6">KCTC 39840</strain>
    </source>
</reference>
<evidence type="ECO:0000259" key="3">
    <source>
        <dbReference type="SMART" id="SM00062"/>
    </source>
</evidence>
<dbReference type="Gene3D" id="3.40.190.10">
    <property type="entry name" value="Periplasmic binding protein-like II"/>
    <property type="match status" value="2"/>
</dbReference>
<dbReference type="SUPFAM" id="SSF53850">
    <property type="entry name" value="Periplasmic binding protein-like II"/>
    <property type="match status" value="1"/>
</dbReference>
<dbReference type="SMART" id="SM00079">
    <property type="entry name" value="PBPe"/>
    <property type="match status" value="1"/>
</dbReference>
<keyword evidence="6" id="KW-1185">Reference proteome</keyword>
<dbReference type="PANTHER" id="PTHR35936">
    <property type="entry name" value="MEMBRANE-BOUND LYTIC MUREIN TRANSGLYCOSYLASE F"/>
    <property type="match status" value="1"/>
</dbReference>
<accession>A0ABU4HQ14</accession>
<dbReference type="SMART" id="SM00062">
    <property type="entry name" value="PBPb"/>
    <property type="match status" value="1"/>
</dbReference>
<protein>
    <submittedName>
        <fullName evidence="5">ABC transporter substrate-binding protein</fullName>
    </submittedName>
</protein>
<name>A0ABU4HQ14_9ACTN</name>
<evidence type="ECO:0000256" key="1">
    <source>
        <dbReference type="ARBA" id="ARBA00022729"/>
    </source>
</evidence>
<organism evidence="5 6">
    <name type="scientific">Conexibacter stalactiti</name>
    <dbReference type="NCBI Taxonomy" id="1940611"/>
    <lineage>
        <taxon>Bacteria</taxon>
        <taxon>Bacillati</taxon>
        <taxon>Actinomycetota</taxon>
        <taxon>Thermoleophilia</taxon>
        <taxon>Solirubrobacterales</taxon>
        <taxon>Conexibacteraceae</taxon>
        <taxon>Conexibacter</taxon>
    </lineage>
</organism>
<evidence type="ECO:0000313" key="5">
    <source>
        <dbReference type="EMBL" id="MDW5594650.1"/>
    </source>
</evidence>
<dbReference type="Pfam" id="PF00497">
    <property type="entry name" value="SBP_bac_3"/>
    <property type="match status" value="1"/>
</dbReference>
<dbReference type="InterPro" id="IPR001638">
    <property type="entry name" value="Solute-binding_3/MltF_N"/>
</dbReference>
<feature type="domain" description="Ionotropic glutamate receptor C-terminal" evidence="4">
    <location>
        <begin position="62"/>
        <end position="288"/>
    </location>
</feature>
<proteinExistence type="predicted"/>
<evidence type="ECO:0000259" key="4">
    <source>
        <dbReference type="SMART" id="SM00079"/>
    </source>
</evidence>
<feature type="signal peptide" evidence="2">
    <location>
        <begin position="1"/>
        <end position="22"/>
    </location>
</feature>
<dbReference type="InterPro" id="IPR001320">
    <property type="entry name" value="Iontro_rcpt_C"/>
</dbReference>
<reference evidence="6" key="1">
    <citation type="submission" date="2023-07" db="EMBL/GenBank/DDBJ databases">
        <title>Conexibacter stalactiti sp. nov., isolated from stalactites in a lava cave and emended description of the genus Conexibacter.</title>
        <authorList>
            <person name="Lee S.D."/>
        </authorList>
    </citation>
    <scope>NUCLEOTIDE SEQUENCE [LARGE SCALE GENOMIC DNA]</scope>
    <source>
        <strain evidence="6">KCTC 39840</strain>
    </source>
</reference>
<sequence length="296" mass="31244">MRPTRRHAVALLTAAALPLTLAACGSDDDSSETTASTTAAGAATTAAAACEKDSLALVNDGQLTVATDRPAYPPYFEDDDPTNGRGFESAVAYAIARQLGFAEGEVRWVIEPFNSSYAPGPKRFDFDVNQISITPQRERAVDFSSPYYTAPQAVVALKRSDAARATSLADLEDAQLGVQIGTTSLDAATESIAPSKQPKVFNDSNDVVRALKQGQVDAVVVDLPSAFYLTAAQVPEAAIIGQFEAPGGDSWGALLARDSELTDCVSRAVDELRADGTLDRLEQQWMGEAAGAPELQ</sequence>